<comment type="caution">
    <text evidence="2">The sequence shown here is derived from an EMBL/GenBank/DDBJ whole genome shotgun (WGS) entry which is preliminary data.</text>
</comment>
<accession>A0AAN9V6U3</accession>
<dbReference type="Proteomes" id="UP001378592">
    <property type="component" value="Unassembled WGS sequence"/>
</dbReference>
<evidence type="ECO:0000313" key="2">
    <source>
        <dbReference type="EMBL" id="KAK7789612.1"/>
    </source>
</evidence>
<feature type="region of interest" description="Disordered" evidence="1">
    <location>
        <begin position="57"/>
        <end position="76"/>
    </location>
</feature>
<gene>
    <name evidence="2" type="ORF">R5R35_012321</name>
</gene>
<proteinExistence type="predicted"/>
<sequence>MAFGVTCGVDCRRHAPPPAVNGRCPLSFCKWAAPAWPSVARPRSPCQHLQWKAADGSTTACGRRDTAPDAQGNGEVFRRVKPRKGLKALQADWEHKRALGCS</sequence>
<evidence type="ECO:0000313" key="3">
    <source>
        <dbReference type="Proteomes" id="UP001378592"/>
    </source>
</evidence>
<keyword evidence="3" id="KW-1185">Reference proteome</keyword>
<evidence type="ECO:0000256" key="1">
    <source>
        <dbReference type="SAM" id="MobiDB-lite"/>
    </source>
</evidence>
<organism evidence="2 3">
    <name type="scientific">Gryllus longicercus</name>
    <dbReference type="NCBI Taxonomy" id="2509291"/>
    <lineage>
        <taxon>Eukaryota</taxon>
        <taxon>Metazoa</taxon>
        <taxon>Ecdysozoa</taxon>
        <taxon>Arthropoda</taxon>
        <taxon>Hexapoda</taxon>
        <taxon>Insecta</taxon>
        <taxon>Pterygota</taxon>
        <taxon>Neoptera</taxon>
        <taxon>Polyneoptera</taxon>
        <taxon>Orthoptera</taxon>
        <taxon>Ensifera</taxon>
        <taxon>Gryllidea</taxon>
        <taxon>Grylloidea</taxon>
        <taxon>Gryllidae</taxon>
        <taxon>Gryllinae</taxon>
        <taxon>Gryllus</taxon>
    </lineage>
</organism>
<reference evidence="2 3" key="1">
    <citation type="submission" date="2024-03" db="EMBL/GenBank/DDBJ databases">
        <title>The genome assembly and annotation of the cricket Gryllus longicercus Weissman &amp; Gray.</title>
        <authorList>
            <person name="Szrajer S."/>
            <person name="Gray D."/>
            <person name="Ylla G."/>
        </authorList>
    </citation>
    <scope>NUCLEOTIDE SEQUENCE [LARGE SCALE GENOMIC DNA]</scope>
    <source>
        <strain evidence="2">DAG 2021-001</strain>
        <tissue evidence="2">Whole body minus gut</tissue>
    </source>
</reference>
<dbReference type="AlphaFoldDB" id="A0AAN9V6U3"/>
<protein>
    <submittedName>
        <fullName evidence="2">Uncharacterized protein</fullName>
    </submittedName>
</protein>
<name>A0AAN9V6U3_9ORTH</name>
<dbReference type="EMBL" id="JAZDUA010000729">
    <property type="protein sequence ID" value="KAK7789612.1"/>
    <property type="molecule type" value="Genomic_DNA"/>
</dbReference>